<dbReference type="GO" id="GO:0110001">
    <property type="term" value="C:toxin-antitoxin complex"/>
    <property type="evidence" value="ECO:0007669"/>
    <property type="project" value="InterPro"/>
</dbReference>
<keyword evidence="1" id="KW-0597">Phosphoprotein</keyword>
<dbReference type="InterPro" id="IPR037038">
    <property type="entry name" value="HepT-like_sf"/>
</dbReference>
<evidence type="ECO:0000256" key="4">
    <source>
        <dbReference type="ARBA" id="ARBA00022741"/>
    </source>
</evidence>
<dbReference type="PANTHER" id="PTHR34139:SF1">
    <property type="entry name" value="RNASE MJ1380-RELATED"/>
    <property type="match status" value="1"/>
</dbReference>
<evidence type="ECO:0000256" key="5">
    <source>
        <dbReference type="ARBA" id="ARBA00022801"/>
    </source>
</evidence>
<dbReference type="Pfam" id="PF01934">
    <property type="entry name" value="HepT-like"/>
    <property type="match status" value="1"/>
</dbReference>
<sequence>MSPSACEYLQHILDETTYIMTSSQNLDKAAFVRDETLKRPYVRSIEVIGEAVKQLPDGLRQKYNAVEWRAMAGMRDRLIHNYFGVDYDIVWDVVVNKVPVLDAEIRLILEQEYL</sequence>
<comment type="caution">
    <text evidence="7">The sequence shown here is derived from an EMBL/GenBank/DDBJ whole genome shotgun (WGS) entry which is preliminary data.</text>
</comment>
<reference evidence="7 8" key="1">
    <citation type="journal article" date="2015" name="Genome Announc.">
        <title>Draft Genome Sequence of the Terrestrial Cyanobacterium Scytonema millei VB511283, Isolated from Eastern India.</title>
        <authorList>
            <person name="Sen D."/>
            <person name="Chandrababunaidu M.M."/>
            <person name="Singh D."/>
            <person name="Sanghi N."/>
            <person name="Ghorai A."/>
            <person name="Mishra G.P."/>
            <person name="Madduluri M."/>
            <person name="Adhikary S.P."/>
            <person name="Tripathy S."/>
        </authorList>
    </citation>
    <scope>NUCLEOTIDE SEQUENCE [LARGE SCALE GENOMIC DNA]</scope>
    <source>
        <strain evidence="7 8">VB511283</strain>
    </source>
</reference>
<evidence type="ECO:0000256" key="2">
    <source>
        <dbReference type="ARBA" id="ARBA00022649"/>
    </source>
</evidence>
<evidence type="ECO:0000313" key="7">
    <source>
        <dbReference type="EMBL" id="NHC36621.1"/>
    </source>
</evidence>
<accession>A0A9X5E812</accession>
<comment type="similarity">
    <text evidence="6">Belongs to the HepT RNase toxin family.</text>
</comment>
<evidence type="ECO:0000256" key="6">
    <source>
        <dbReference type="ARBA" id="ARBA00024207"/>
    </source>
</evidence>
<dbReference type="AlphaFoldDB" id="A0A9X5E812"/>
<dbReference type="EMBL" id="JTJC03000005">
    <property type="protein sequence ID" value="NHC36621.1"/>
    <property type="molecule type" value="Genomic_DNA"/>
</dbReference>
<dbReference type="InterPro" id="IPR051813">
    <property type="entry name" value="HepT_RNase_toxin"/>
</dbReference>
<dbReference type="Proteomes" id="UP000031532">
    <property type="component" value="Unassembled WGS sequence"/>
</dbReference>
<keyword evidence="2" id="KW-1277">Toxin-antitoxin system</keyword>
<dbReference type="GO" id="GO:0004540">
    <property type="term" value="F:RNA nuclease activity"/>
    <property type="evidence" value="ECO:0007669"/>
    <property type="project" value="InterPro"/>
</dbReference>
<gene>
    <name evidence="7" type="ORF">QH73_0018565</name>
</gene>
<evidence type="ECO:0000313" key="8">
    <source>
        <dbReference type="Proteomes" id="UP000031532"/>
    </source>
</evidence>
<dbReference type="GO" id="GO:0016787">
    <property type="term" value="F:hydrolase activity"/>
    <property type="evidence" value="ECO:0007669"/>
    <property type="project" value="UniProtKB-KW"/>
</dbReference>
<keyword evidence="5" id="KW-0378">Hydrolase</keyword>
<keyword evidence="3" id="KW-0540">Nuclease</keyword>
<dbReference type="Gene3D" id="1.20.120.580">
    <property type="entry name" value="bsu32300-like"/>
    <property type="match status" value="1"/>
</dbReference>
<proteinExistence type="inferred from homology"/>
<dbReference type="RefSeq" id="WP_039715958.1">
    <property type="nucleotide sequence ID" value="NZ_JTJC03000005.1"/>
</dbReference>
<keyword evidence="8" id="KW-1185">Reference proteome</keyword>
<protein>
    <submittedName>
        <fullName evidence="7">DUF86 domain-containing protein</fullName>
    </submittedName>
</protein>
<evidence type="ECO:0000256" key="1">
    <source>
        <dbReference type="ARBA" id="ARBA00022553"/>
    </source>
</evidence>
<name>A0A9X5E812_9CYAN</name>
<dbReference type="OrthoDB" id="9810538at2"/>
<organism evidence="7 8">
    <name type="scientific">Scytonema millei VB511283</name>
    <dbReference type="NCBI Taxonomy" id="1245923"/>
    <lineage>
        <taxon>Bacteria</taxon>
        <taxon>Bacillati</taxon>
        <taxon>Cyanobacteriota</taxon>
        <taxon>Cyanophyceae</taxon>
        <taxon>Nostocales</taxon>
        <taxon>Scytonemataceae</taxon>
        <taxon>Scytonema</taxon>
    </lineage>
</organism>
<keyword evidence="4" id="KW-0547">Nucleotide-binding</keyword>
<dbReference type="PANTHER" id="PTHR34139">
    <property type="entry name" value="UPF0331 PROTEIN MJ0127"/>
    <property type="match status" value="1"/>
</dbReference>
<dbReference type="InterPro" id="IPR008201">
    <property type="entry name" value="HepT-like"/>
</dbReference>
<evidence type="ECO:0000256" key="3">
    <source>
        <dbReference type="ARBA" id="ARBA00022722"/>
    </source>
</evidence>
<dbReference type="GO" id="GO:0000166">
    <property type="term" value="F:nucleotide binding"/>
    <property type="evidence" value="ECO:0007669"/>
    <property type="project" value="UniProtKB-KW"/>
</dbReference>